<dbReference type="RefSeq" id="WP_067090961.1">
    <property type="nucleotide sequence ID" value="NZ_LWMV01000164.1"/>
</dbReference>
<accession>A0A166AYX7</accession>
<dbReference type="Pfam" id="PF04007">
    <property type="entry name" value="DUF354"/>
    <property type="match status" value="1"/>
</dbReference>
<evidence type="ECO:0008006" key="3">
    <source>
        <dbReference type="Google" id="ProtNLM"/>
    </source>
</evidence>
<dbReference type="PIRSF" id="PIRSF005357">
    <property type="entry name" value="UCP005357"/>
    <property type="match status" value="1"/>
</dbReference>
<dbReference type="InterPro" id="IPR007152">
    <property type="entry name" value="DUF354"/>
</dbReference>
<proteinExistence type="predicted"/>
<dbReference type="OrthoDB" id="185087at2157"/>
<dbReference type="Proteomes" id="UP000077245">
    <property type="component" value="Unassembled WGS sequence"/>
</dbReference>
<name>A0A166AYX7_9EURY</name>
<reference evidence="1 2" key="1">
    <citation type="submission" date="2016-04" db="EMBL/GenBank/DDBJ databases">
        <title>Genome sequence of Methanobrevibacter curvatus DSM 11111.</title>
        <authorList>
            <person name="Poehlein A."/>
            <person name="Seedorf H."/>
            <person name="Daniel R."/>
        </authorList>
    </citation>
    <scope>NUCLEOTIDE SEQUENCE [LARGE SCALE GENOMIC DNA]</scope>
    <source>
        <strain evidence="1 2">DSM 11111</strain>
    </source>
</reference>
<organism evidence="1 2">
    <name type="scientific">Methanobrevibacter curvatus</name>
    <dbReference type="NCBI Taxonomy" id="49547"/>
    <lineage>
        <taxon>Archaea</taxon>
        <taxon>Methanobacteriati</taxon>
        <taxon>Methanobacteriota</taxon>
        <taxon>Methanomada group</taxon>
        <taxon>Methanobacteria</taxon>
        <taxon>Methanobacteriales</taxon>
        <taxon>Methanobacteriaceae</taxon>
        <taxon>Methanobrevibacter</taxon>
    </lineage>
</organism>
<dbReference type="AlphaFoldDB" id="A0A166AYX7"/>
<dbReference type="Gene3D" id="3.40.50.2000">
    <property type="entry name" value="Glycogen Phosphorylase B"/>
    <property type="match status" value="1"/>
</dbReference>
<dbReference type="STRING" id="49547.MBCUR_09770"/>
<comment type="caution">
    <text evidence="1">The sequence shown here is derived from an EMBL/GenBank/DDBJ whole genome shotgun (WGS) entry which is preliminary data.</text>
</comment>
<protein>
    <recommendedName>
        <fullName evidence="3">DUF354 domain-containing protein</fullName>
    </recommendedName>
</protein>
<evidence type="ECO:0000313" key="1">
    <source>
        <dbReference type="EMBL" id="KZX12648.1"/>
    </source>
</evidence>
<dbReference type="PATRIC" id="fig|49547.3.peg.1046"/>
<gene>
    <name evidence="1" type="ORF">MBCUR_09770</name>
</gene>
<dbReference type="EMBL" id="LWMV01000164">
    <property type="protein sequence ID" value="KZX12648.1"/>
    <property type="molecule type" value="Genomic_DNA"/>
</dbReference>
<dbReference type="SUPFAM" id="SSF53756">
    <property type="entry name" value="UDP-Glycosyltransferase/glycogen phosphorylase"/>
    <property type="match status" value="1"/>
</dbReference>
<keyword evidence="2" id="KW-1185">Reference proteome</keyword>
<sequence>MKIWIDITNAPHVRFFKDIIEYFKNEGEDLIVTGRKFGDIHKLMDMYNIDFESIGGHGVSLEDKLKTSTERLNNLVDFIVGEKIDVALSKHSIELPRVSFGLSIPSLYVLDNEHAQAANKLTLPLCDRLIAPQIIDVWKLLSYGMDPNDLIRYDGTSEIMHFKNFEFNENIFNDLNLDLKFPKTILMRPEPSLASYLDADCRHSVLSPVVETLKKYANILILPRFKEQAEIFEGIENVTILHPPVDTSSIIKKADLVIGAGGTMNREAAILQTPVISCYPGIPLSADKYYINKDLMFRINDTDEIINKALKLLVAPKKHIQINHDNLFKLIVDNVYDLAK</sequence>
<dbReference type="PANTHER" id="PTHR39662">
    <property type="entry name" value="DUF354 DOMAIN-CONTAINING PROTEIN-RELATED"/>
    <property type="match status" value="1"/>
</dbReference>
<dbReference type="PANTHER" id="PTHR39662:SF1">
    <property type="entry name" value="DUF354 DOMAIN-CONTAINING PROTEIN"/>
    <property type="match status" value="1"/>
</dbReference>
<evidence type="ECO:0000313" key="2">
    <source>
        <dbReference type="Proteomes" id="UP000077245"/>
    </source>
</evidence>